<protein>
    <recommendedName>
        <fullName evidence="2">DNA polymerase III subunit delta</fullName>
        <ecNumber evidence="1">2.7.7.7</ecNumber>
    </recommendedName>
</protein>
<evidence type="ECO:0000256" key="2">
    <source>
        <dbReference type="ARBA" id="ARBA00017703"/>
    </source>
</evidence>
<keyword evidence="3" id="KW-0808">Transferase</keyword>
<evidence type="ECO:0000313" key="12">
    <source>
        <dbReference type="Proteomes" id="UP000000271"/>
    </source>
</evidence>
<dbReference type="GO" id="GO:0003677">
    <property type="term" value="F:DNA binding"/>
    <property type="evidence" value="ECO:0007669"/>
    <property type="project" value="InterPro"/>
</dbReference>
<dbReference type="InterPro" id="IPR010372">
    <property type="entry name" value="DNA_pol3_delta_N"/>
</dbReference>
<dbReference type="Proteomes" id="UP000000271">
    <property type="component" value="Chromosome"/>
</dbReference>
<dbReference type="KEGG" id="bse:Bsel_2374"/>
<feature type="domain" description="DNA polymerase III delta subunit-like C-terminal" evidence="10">
    <location>
        <begin position="217"/>
        <end position="336"/>
    </location>
</feature>
<evidence type="ECO:0000256" key="1">
    <source>
        <dbReference type="ARBA" id="ARBA00012417"/>
    </source>
</evidence>
<evidence type="ECO:0000259" key="9">
    <source>
        <dbReference type="Pfam" id="PF06144"/>
    </source>
</evidence>
<dbReference type="AlphaFoldDB" id="D6XWC2"/>
<gene>
    <name evidence="11" type="ordered locus">Bsel_2374</name>
</gene>
<dbReference type="InterPro" id="IPR005790">
    <property type="entry name" value="DNA_polIII_delta"/>
</dbReference>
<dbReference type="InterPro" id="IPR008921">
    <property type="entry name" value="DNA_pol3_clamp-load_cplx_C"/>
</dbReference>
<dbReference type="Pfam" id="PF21694">
    <property type="entry name" value="DNA_pol3_delta_C"/>
    <property type="match status" value="1"/>
</dbReference>
<evidence type="ECO:0000313" key="11">
    <source>
        <dbReference type="EMBL" id="ADH99876.1"/>
    </source>
</evidence>
<reference evidence="11" key="1">
    <citation type="submission" date="2009-10" db="EMBL/GenBank/DDBJ databases">
        <title>Complete sequence of Bacillus selenitireducens MLS10.</title>
        <authorList>
            <consortium name="US DOE Joint Genome Institute"/>
            <person name="Lucas S."/>
            <person name="Copeland A."/>
            <person name="Lapidus A."/>
            <person name="Glavina del Rio T."/>
            <person name="Dalin E."/>
            <person name="Tice H."/>
            <person name="Bruce D."/>
            <person name="Goodwin L."/>
            <person name="Pitluck S."/>
            <person name="Sims D."/>
            <person name="Brettin T."/>
            <person name="Detter J.C."/>
            <person name="Han C."/>
            <person name="Larimer F."/>
            <person name="Land M."/>
            <person name="Hauser L."/>
            <person name="Kyrpides N."/>
            <person name="Ovchinnikova G."/>
            <person name="Stolz J."/>
        </authorList>
    </citation>
    <scope>NUCLEOTIDE SEQUENCE [LARGE SCALE GENOMIC DNA]</scope>
    <source>
        <strain evidence="11">MLS10</strain>
    </source>
</reference>
<dbReference type="InterPro" id="IPR027417">
    <property type="entry name" value="P-loop_NTPase"/>
</dbReference>
<evidence type="ECO:0000256" key="7">
    <source>
        <dbReference type="ARBA" id="ARBA00034754"/>
    </source>
</evidence>
<dbReference type="RefSeq" id="WP_013173298.1">
    <property type="nucleotide sequence ID" value="NC_014219.1"/>
</dbReference>
<dbReference type="GO" id="GO:0006261">
    <property type="term" value="P:DNA-templated DNA replication"/>
    <property type="evidence" value="ECO:0007669"/>
    <property type="project" value="TreeGrafter"/>
</dbReference>
<keyword evidence="4" id="KW-0548">Nucleotidyltransferase</keyword>
<keyword evidence="12" id="KW-1185">Reference proteome</keyword>
<dbReference type="Pfam" id="PF06144">
    <property type="entry name" value="DNA_pol3_delta"/>
    <property type="match status" value="1"/>
</dbReference>
<dbReference type="EMBL" id="CP001791">
    <property type="protein sequence ID" value="ADH99876.1"/>
    <property type="molecule type" value="Genomic_DNA"/>
</dbReference>
<accession>D6XWC2</accession>
<dbReference type="EC" id="2.7.7.7" evidence="1"/>
<dbReference type="HOGENOM" id="CLU_044694_4_0_9"/>
<evidence type="ECO:0000256" key="8">
    <source>
        <dbReference type="ARBA" id="ARBA00049244"/>
    </source>
</evidence>
<dbReference type="OrthoDB" id="9775929at2"/>
<dbReference type="Gene3D" id="1.20.272.10">
    <property type="match status" value="1"/>
</dbReference>
<evidence type="ECO:0000256" key="3">
    <source>
        <dbReference type="ARBA" id="ARBA00022679"/>
    </source>
</evidence>
<dbReference type="SUPFAM" id="SSF48019">
    <property type="entry name" value="post-AAA+ oligomerization domain-like"/>
    <property type="match status" value="1"/>
</dbReference>
<evidence type="ECO:0000256" key="6">
    <source>
        <dbReference type="ARBA" id="ARBA00022932"/>
    </source>
</evidence>
<keyword evidence="5" id="KW-0235">DNA replication</keyword>
<dbReference type="NCBIfam" id="TIGR01128">
    <property type="entry name" value="holA"/>
    <property type="match status" value="1"/>
</dbReference>
<dbReference type="Gene3D" id="3.40.50.300">
    <property type="entry name" value="P-loop containing nucleotide triphosphate hydrolases"/>
    <property type="match status" value="1"/>
</dbReference>
<dbReference type="eggNOG" id="COG1466">
    <property type="taxonomic scope" value="Bacteria"/>
</dbReference>
<dbReference type="STRING" id="439292.Bsel_2374"/>
<evidence type="ECO:0000256" key="4">
    <source>
        <dbReference type="ARBA" id="ARBA00022695"/>
    </source>
</evidence>
<dbReference type="PANTHER" id="PTHR34388:SF1">
    <property type="entry name" value="DNA POLYMERASE III SUBUNIT DELTA"/>
    <property type="match status" value="1"/>
</dbReference>
<evidence type="ECO:0000256" key="5">
    <source>
        <dbReference type="ARBA" id="ARBA00022705"/>
    </source>
</evidence>
<dbReference type="Gene3D" id="1.10.8.60">
    <property type="match status" value="1"/>
</dbReference>
<comment type="similarity">
    <text evidence="7">Belongs to the DNA polymerase HolA subunit family.</text>
</comment>
<feature type="domain" description="DNA polymerase III delta N-terminal" evidence="9">
    <location>
        <begin position="19"/>
        <end position="144"/>
    </location>
</feature>
<evidence type="ECO:0000259" key="10">
    <source>
        <dbReference type="Pfam" id="PF21694"/>
    </source>
</evidence>
<proteinExistence type="inferred from homology"/>
<dbReference type="GO" id="GO:0009360">
    <property type="term" value="C:DNA polymerase III complex"/>
    <property type="evidence" value="ECO:0007669"/>
    <property type="project" value="InterPro"/>
</dbReference>
<keyword evidence="6" id="KW-0239">DNA-directed DNA polymerase</keyword>
<dbReference type="PANTHER" id="PTHR34388">
    <property type="entry name" value="DNA POLYMERASE III SUBUNIT DELTA"/>
    <property type="match status" value="1"/>
</dbReference>
<comment type="catalytic activity">
    <reaction evidence="8">
        <text>DNA(n) + a 2'-deoxyribonucleoside 5'-triphosphate = DNA(n+1) + diphosphate</text>
        <dbReference type="Rhea" id="RHEA:22508"/>
        <dbReference type="Rhea" id="RHEA-COMP:17339"/>
        <dbReference type="Rhea" id="RHEA-COMP:17340"/>
        <dbReference type="ChEBI" id="CHEBI:33019"/>
        <dbReference type="ChEBI" id="CHEBI:61560"/>
        <dbReference type="ChEBI" id="CHEBI:173112"/>
        <dbReference type="EC" id="2.7.7.7"/>
    </reaction>
</comment>
<dbReference type="GO" id="GO:0003887">
    <property type="term" value="F:DNA-directed DNA polymerase activity"/>
    <property type="evidence" value="ECO:0007669"/>
    <property type="project" value="UniProtKB-KW"/>
</dbReference>
<dbReference type="SUPFAM" id="SSF52540">
    <property type="entry name" value="P-loop containing nucleoside triphosphate hydrolases"/>
    <property type="match status" value="1"/>
</dbReference>
<name>D6XWC2_BACIE</name>
<dbReference type="InterPro" id="IPR048466">
    <property type="entry name" value="DNA_pol3_delta-like_C"/>
</dbReference>
<sequence length="343" mass="39611">MSYMKLIQDIDQGNMDRVYVLYGTETYLMEDVMQRILRQSLSDDEYDFNYSKFDMNEIPIELAVEEAFTFPFMGGKRVVLIRDPWFLTAQKPKTDVEHNTDALLTYVSQAPEETVMIIMASYEKLDERKKLVKELKKQTRVFKAEPMSERELRDWISAKSADAEVQFEKEAADAFLTLTGADLMIMSSEINKLTLYAADGGVITKEIVYDLVARSLEEDIFALVDATVKQRIDEAMKIYKDLLKQKEAPIKILALVVRQFRILHQVKELKDQGYSEKAMAGKLKIHPYVVKLAAKQVSSFRKHDLLKQIDELAELDHQIKTGRISDELGVELFILKRNKSMEV</sequence>
<organism evidence="11 12">
    <name type="scientific">Bacillus selenitireducens (strain ATCC 700615 / DSM 15326 / MLS10)</name>
    <dbReference type="NCBI Taxonomy" id="439292"/>
    <lineage>
        <taxon>Bacteria</taxon>
        <taxon>Bacillati</taxon>
        <taxon>Bacillota</taxon>
        <taxon>Bacilli</taxon>
        <taxon>Bacillales</taxon>
        <taxon>Bacillaceae</taxon>
        <taxon>Salisediminibacterium</taxon>
    </lineage>
</organism>